<dbReference type="AlphaFoldDB" id="A0A164IY42"/>
<gene>
    <name evidence="1" type="ORF">AWN90_04375</name>
</gene>
<dbReference type="Proteomes" id="UP000076512">
    <property type="component" value="Unassembled WGS sequence"/>
</dbReference>
<organism evidence="1 2">
    <name type="scientific">Nocardia terpenica</name>
    <dbReference type="NCBI Taxonomy" id="455432"/>
    <lineage>
        <taxon>Bacteria</taxon>
        <taxon>Bacillati</taxon>
        <taxon>Actinomycetota</taxon>
        <taxon>Actinomycetes</taxon>
        <taxon>Mycobacteriales</taxon>
        <taxon>Nocardiaceae</taxon>
        <taxon>Nocardia</taxon>
    </lineage>
</organism>
<accession>A0A164IY42</accession>
<keyword evidence="2" id="KW-1185">Reference proteome</keyword>
<evidence type="ECO:0000313" key="1">
    <source>
        <dbReference type="EMBL" id="KZM69850.1"/>
    </source>
</evidence>
<comment type="caution">
    <text evidence="1">The sequence shown here is derived from an EMBL/GenBank/DDBJ whole genome shotgun (WGS) entry which is preliminary data.</text>
</comment>
<sequence>MTQSNQHSAIAPTYLNEAPAVSDLGMGIELADESKSSSLAGQTRSSDLRPRLGITIAYHVIDS</sequence>
<reference evidence="1 2" key="1">
    <citation type="submission" date="2016-04" db="EMBL/GenBank/DDBJ databases">
        <authorList>
            <person name="Evans L.H."/>
            <person name="Alamgir A."/>
            <person name="Owens N."/>
            <person name="Weber N.D."/>
            <person name="Virtaneva K."/>
            <person name="Barbian K."/>
            <person name="Babar A."/>
            <person name="Rosenke K."/>
        </authorList>
    </citation>
    <scope>NUCLEOTIDE SEQUENCE [LARGE SCALE GENOMIC DNA]</scope>
    <source>
        <strain evidence="1 2">IFM 0406</strain>
    </source>
</reference>
<evidence type="ECO:0000313" key="2">
    <source>
        <dbReference type="Proteomes" id="UP000076512"/>
    </source>
</evidence>
<name>A0A164IY42_9NOCA</name>
<dbReference type="EMBL" id="LWGR01000016">
    <property type="protein sequence ID" value="KZM69850.1"/>
    <property type="molecule type" value="Genomic_DNA"/>
</dbReference>
<proteinExistence type="predicted"/>
<protein>
    <submittedName>
        <fullName evidence="1">Uncharacterized protein</fullName>
    </submittedName>
</protein>